<dbReference type="PANTHER" id="PTHR43252:SF7">
    <property type="entry name" value="TRANSCRIPTIONAL REGULATOR YQJI"/>
    <property type="match status" value="1"/>
</dbReference>
<dbReference type="Gene3D" id="1.10.10.10">
    <property type="entry name" value="Winged helix-like DNA-binding domain superfamily/Winged helix DNA-binding domain"/>
    <property type="match status" value="1"/>
</dbReference>
<gene>
    <name evidence="2" type="ORF">SBA5_100091</name>
</gene>
<dbReference type="InterPro" id="IPR036390">
    <property type="entry name" value="WH_DNA-bd_sf"/>
</dbReference>
<dbReference type="Proteomes" id="UP000239735">
    <property type="component" value="Unassembled WGS sequence"/>
</dbReference>
<evidence type="ECO:0000313" key="2">
    <source>
        <dbReference type="EMBL" id="SPE17493.1"/>
    </source>
</evidence>
<dbReference type="Pfam" id="PF03551">
    <property type="entry name" value="PadR"/>
    <property type="match status" value="1"/>
</dbReference>
<protein>
    <submittedName>
        <fullName evidence="2">Transcriptional regulator, PadR-like family</fullName>
    </submittedName>
</protein>
<dbReference type="InterPro" id="IPR036388">
    <property type="entry name" value="WH-like_DNA-bd_sf"/>
</dbReference>
<evidence type="ECO:0000313" key="3">
    <source>
        <dbReference type="Proteomes" id="UP000239735"/>
    </source>
</evidence>
<name>A0A2N9L2Y7_9BACT</name>
<feature type="domain" description="Transcription regulator PadR N-terminal" evidence="1">
    <location>
        <begin position="81"/>
        <end position="149"/>
    </location>
</feature>
<organism evidence="2 3">
    <name type="scientific">Candidatus Sulfuritelmatomonas gaucii</name>
    <dbReference type="NCBI Taxonomy" id="2043161"/>
    <lineage>
        <taxon>Bacteria</taxon>
        <taxon>Pseudomonadati</taxon>
        <taxon>Acidobacteriota</taxon>
        <taxon>Terriglobia</taxon>
        <taxon>Terriglobales</taxon>
        <taxon>Acidobacteriaceae</taxon>
        <taxon>Candidatus Sulfuritelmatomonas</taxon>
    </lineage>
</organism>
<dbReference type="PANTHER" id="PTHR43252">
    <property type="entry name" value="TRANSCRIPTIONAL REGULATOR YQJI"/>
    <property type="match status" value="1"/>
</dbReference>
<dbReference type="EMBL" id="OKRB01000002">
    <property type="protein sequence ID" value="SPE17493.1"/>
    <property type="molecule type" value="Genomic_DNA"/>
</dbReference>
<evidence type="ECO:0000259" key="1">
    <source>
        <dbReference type="Pfam" id="PF03551"/>
    </source>
</evidence>
<dbReference type="SUPFAM" id="SSF46785">
    <property type="entry name" value="Winged helix' DNA-binding domain"/>
    <property type="match status" value="1"/>
</dbReference>
<sequence length="219" mass="24047">MFARENFEFAPHRCGGGRQFAGREDSCGQPRGSFQGRFGWIRGGGFEAPGGFGPWARGGFGRGFGHGRERLFDAGDIKLVILKLLSEQPSYGYQLMKTMEERLAGGYTPSAGVVYPTLTMLEEEGLATSTATDGKKIYSVTPAGLDYLKANAARVDQLFERLDEAGRGYRRGRSPELMKAFMDLRGAVISKVWRRNATPEQIQKIAEAIHAAAKAIDEM</sequence>
<dbReference type="OrthoDB" id="9814826at2"/>
<dbReference type="InterPro" id="IPR005149">
    <property type="entry name" value="Tscrpt_reg_PadR_N"/>
</dbReference>
<reference evidence="3" key="1">
    <citation type="submission" date="2018-02" db="EMBL/GenBank/DDBJ databases">
        <authorList>
            <person name="Hausmann B."/>
        </authorList>
    </citation>
    <scope>NUCLEOTIDE SEQUENCE [LARGE SCALE GENOMIC DNA]</scope>
    <source>
        <strain evidence="3">Peat soil MAG SbA5</strain>
    </source>
</reference>
<accession>A0A2N9L2Y7</accession>
<dbReference type="AlphaFoldDB" id="A0A2N9L2Y7"/>
<proteinExistence type="predicted"/>